<gene>
    <name evidence="3" type="ORF">CPY51_15305</name>
</gene>
<evidence type="ECO:0000313" key="3">
    <source>
        <dbReference type="EMBL" id="PZM12907.1"/>
    </source>
</evidence>
<accession>A0A2W4CIM5</accession>
<dbReference type="Gene3D" id="3.40.50.300">
    <property type="entry name" value="P-loop containing nucleotide triphosphate hydrolases"/>
    <property type="match status" value="2"/>
</dbReference>
<dbReference type="RefSeq" id="WP_111161101.1">
    <property type="nucleotide sequence ID" value="NZ_PCDP01000036.1"/>
</dbReference>
<dbReference type="Pfam" id="PF13476">
    <property type="entry name" value="AAA_23"/>
    <property type="match status" value="1"/>
</dbReference>
<evidence type="ECO:0000256" key="1">
    <source>
        <dbReference type="SAM" id="MobiDB-lite"/>
    </source>
</evidence>
<sequence length="464" mass="51104">MFLRRLRLKDLRSIAELDMQFVQSSGDVRPWTFVLGENGAGKSTILRALALVTAGGEALPEIVGDPDTWIRVGSDTATIELDYATSENQPRYAQLILRRGEGIRKLLEANAETLEQIDAALAHATRNYFVVGYGVSRRRSAEPISWSGMAGSYRNNRAQSVATLFSPDATLVSIEQWALDLDYRRGAQGLRPVRKALDTLLADAKFDSIDKERRQLLFQTPDGVLPLSQLSDGYQAMTAWCGDVLFRITETFADRTDPLSARGVLLIDELDLHLHPIWQRQLVSFIKRTLPNFQVVATTHSPLTVHQAEEGELFVLKRPERGNAASALTQFEGAPNKLMLHQLIQSPFFGLETLDSPQVASLRRELRSLKGVAEEAPADGGRTVASETAASPRPASQAARSKRVKQIEIELASVPNWSKVPEYLQSTNNLLRQISEELSTGSGSARASKRATKSRSDVGNGGES</sequence>
<feature type="region of interest" description="Disordered" evidence="1">
    <location>
        <begin position="373"/>
        <end position="401"/>
    </location>
</feature>
<dbReference type="EMBL" id="PCDP01000036">
    <property type="protein sequence ID" value="PZM12907.1"/>
    <property type="molecule type" value="Genomic_DNA"/>
</dbReference>
<dbReference type="AlphaFoldDB" id="A0A2W4CIM5"/>
<comment type="caution">
    <text evidence="3">The sequence shown here is derived from an EMBL/GenBank/DDBJ whole genome shotgun (WGS) entry which is preliminary data.</text>
</comment>
<dbReference type="GO" id="GO:0005524">
    <property type="term" value="F:ATP binding"/>
    <property type="evidence" value="ECO:0007669"/>
    <property type="project" value="InterPro"/>
</dbReference>
<dbReference type="SMART" id="SM00382">
    <property type="entry name" value="AAA"/>
    <property type="match status" value="1"/>
</dbReference>
<keyword evidence="4" id="KW-1185">Reference proteome</keyword>
<dbReference type="OrthoDB" id="9789856at2"/>
<dbReference type="PANTHER" id="PTHR32182">
    <property type="entry name" value="DNA REPLICATION AND REPAIR PROTEIN RECF"/>
    <property type="match status" value="1"/>
</dbReference>
<evidence type="ECO:0000259" key="2">
    <source>
        <dbReference type="SMART" id="SM00382"/>
    </source>
</evidence>
<dbReference type="PANTHER" id="PTHR32182:SF23">
    <property type="entry name" value="ATP BINDING PROTEIN"/>
    <property type="match status" value="1"/>
</dbReference>
<dbReference type="InterPro" id="IPR003959">
    <property type="entry name" value="ATPase_AAA_core"/>
</dbReference>
<dbReference type="SUPFAM" id="SSF52540">
    <property type="entry name" value="P-loop containing nucleoside triphosphate hydrolases"/>
    <property type="match status" value="1"/>
</dbReference>
<dbReference type="InterPro" id="IPR038729">
    <property type="entry name" value="Rad50/SbcC_AAA"/>
</dbReference>
<reference evidence="3 4" key="1">
    <citation type="journal article" date="2018" name="Sci. Rep.">
        <title>Rhizobium tumorigenes sp. nov., a novel plant tumorigenic bacterium isolated from cane gall tumors on thornless blackberry.</title>
        <authorList>
            <person name="Kuzmanovi N."/>
            <person name="Smalla K."/>
            <person name="Gronow S."/>
            <person name="PuBawska J."/>
        </authorList>
    </citation>
    <scope>NUCLEOTIDE SEQUENCE [LARGE SCALE GENOMIC DNA]</scope>
    <source>
        <strain evidence="3 4">CCBAU 85046</strain>
    </source>
</reference>
<proteinExistence type="predicted"/>
<dbReference type="GO" id="GO:0016887">
    <property type="term" value="F:ATP hydrolysis activity"/>
    <property type="evidence" value="ECO:0007669"/>
    <property type="project" value="InterPro"/>
</dbReference>
<dbReference type="GO" id="GO:0006302">
    <property type="term" value="P:double-strand break repair"/>
    <property type="evidence" value="ECO:0007669"/>
    <property type="project" value="InterPro"/>
</dbReference>
<feature type="domain" description="AAA+ ATPase" evidence="2">
    <location>
        <begin position="28"/>
        <end position="320"/>
    </location>
</feature>
<organism evidence="3 4">
    <name type="scientific">Rhizobium tubonense</name>
    <dbReference type="NCBI Taxonomy" id="484088"/>
    <lineage>
        <taxon>Bacteria</taxon>
        <taxon>Pseudomonadati</taxon>
        <taxon>Pseudomonadota</taxon>
        <taxon>Alphaproteobacteria</taxon>
        <taxon>Hyphomicrobiales</taxon>
        <taxon>Rhizobiaceae</taxon>
        <taxon>Rhizobium/Agrobacterium group</taxon>
        <taxon>Rhizobium</taxon>
    </lineage>
</organism>
<name>A0A2W4CIM5_9HYPH</name>
<protein>
    <submittedName>
        <fullName evidence="3">Chromosome segregation protein SMC</fullName>
    </submittedName>
</protein>
<dbReference type="InterPro" id="IPR003593">
    <property type="entry name" value="AAA+_ATPase"/>
</dbReference>
<dbReference type="GO" id="GO:0000731">
    <property type="term" value="P:DNA synthesis involved in DNA repair"/>
    <property type="evidence" value="ECO:0007669"/>
    <property type="project" value="TreeGrafter"/>
</dbReference>
<feature type="compositionally biased region" description="Low complexity" evidence="1">
    <location>
        <begin position="389"/>
        <end position="399"/>
    </location>
</feature>
<dbReference type="Proteomes" id="UP000248925">
    <property type="component" value="Unassembled WGS sequence"/>
</dbReference>
<evidence type="ECO:0000313" key="4">
    <source>
        <dbReference type="Proteomes" id="UP000248925"/>
    </source>
</evidence>
<dbReference type="Pfam" id="PF13304">
    <property type="entry name" value="AAA_21"/>
    <property type="match status" value="1"/>
</dbReference>
<feature type="region of interest" description="Disordered" evidence="1">
    <location>
        <begin position="438"/>
        <end position="464"/>
    </location>
</feature>
<dbReference type="InterPro" id="IPR027417">
    <property type="entry name" value="P-loop_NTPase"/>
</dbReference>